<proteinExistence type="predicted"/>
<keyword evidence="2" id="KW-1185">Reference proteome</keyword>
<dbReference type="RefSeq" id="WP_005998330.1">
    <property type="nucleotide sequence ID" value="NZ_AAEW02000003.1"/>
</dbReference>
<sequence length="124" mass="14419">MATIWTTMEKTEKGRFEETGFHTSEPEQWFRCINVEDPEDFIAHMRSFRNIPLNPLSREEYEGLCEQYDVSPLKDSELGFYGVTSSSMGTNNYRLHTSPDTRSIAVANKINELRYRAIMRSELA</sequence>
<accession>Q1K2M5</accession>
<gene>
    <name evidence="1" type="ORF">Dace_2108</name>
</gene>
<dbReference type="OrthoDB" id="9843602at2"/>
<dbReference type="Proteomes" id="UP000005695">
    <property type="component" value="Unassembled WGS sequence"/>
</dbReference>
<dbReference type="EMBL" id="AAEW02000003">
    <property type="protein sequence ID" value="EAT16856.1"/>
    <property type="molecule type" value="Genomic_DNA"/>
</dbReference>
<name>Q1K2M5_DESA6</name>
<comment type="caution">
    <text evidence="1">The sequence shown here is derived from an EMBL/GenBank/DDBJ whole genome shotgun (WGS) entry which is preliminary data.</text>
</comment>
<evidence type="ECO:0000313" key="2">
    <source>
        <dbReference type="Proteomes" id="UP000005695"/>
    </source>
</evidence>
<reference evidence="1" key="2">
    <citation type="submission" date="2006-05" db="EMBL/GenBank/DDBJ databases">
        <title>Sequencing of the draft genome and assembly of Desulfuromonas acetoxidans DSM 684.</title>
        <authorList>
            <consortium name="US DOE Joint Genome Institute (JGI-PGF)"/>
            <person name="Copeland A."/>
            <person name="Lucas S."/>
            <person name="Lapidus A."/>
            <person name="Barry K."/>
            <person name="Detter J.C."/>
            <person name="Glavina del Rio T."/>
            <person name="Hammon N."/>
            <person name="Israni S."/>
            <person name="Dalin E."/>
            <person name="Tice H."/>
            <person name="Bruce D."/>
            <person name="Pitluck S."/>
            <person name="Richardson P."/>
        </authorList>
    </citation>
    <scope>NUCLEOTIDE SEQUENCE [LARGE SCALE GENOMIC DNA]</scope>
    <source>
        <strain evidence="1">DSM 684</strain>
    </source>
</reference>
<reference evidence="1" key="1">
    <citation type="submission" date="2006-05" db="EMBL/GenBank/DDBJ databases">
        <title>Annotation of the draft genome assembly of Desulfuromonas acetoxidans DSM 684.</title>
        <authorList>
            <consortium name="US DOE Joint Genome Institute (JGI-ORNL)"/>
            <person name="Larimer F."/>
            <person name="Land M."/>
            <person name="Hauser L."/>
        </authorList>
    </citation>
    <scope>NUCLEOTIDE SEQUENCE [LARGE SCALE GENOMIC DNA]</scope>
    <source>
        <strain evidence="1">DSM 684</strain>
    </source>
</reference>
<dbReference type="AlphaFoldDB" id="Q1K2M5"/>
<evidence type="ECO:0000313" key="1">
    <source>
        <dbReference type="EMBL" id="EAT16856.1"/>
    </source>
</evidence>
<organism evidence="1 2">
    <name type="scientific">Desulfuromonas acetoxidans (strain DSM 684 / 11070)</name>
    <dbReference type="NCBI Taxonomy" id="281689"/>
    <lineage>
        <taxon>Bacteria</taxon>
        <taxon>Pseudomonadati</taxon>
        <taxon>Thermodesulfobacteriota</taxon>
        <taxon>Desulfuromonadia</taxon>
        <taxon>Desulfuromonadales</taxon>
        <taxon>Desulfuromonadaceae</taxon>
        <taxon>Desulfuromonas</taxon>
    </lineage>
</organism>
<protein>
    <submittedName>
        <fullName evidence="1">Uncharacterized protein</fullName>
    </submittedName>
</protein>